<accession>A0A8T0H1M2</accession>
<dbReference type="Gene3D" id="2.60.40.1470">
    <property type="entry name" value="ApaG domain"/>
    <property type="match status" value="1"/>
</dbReference>
<dbReference type="SUPFAM" id="SSF110069">
    <property type="entry name" value="ApaG-like"/>
    <property type="match status" value="1"/>
</dbReference>
<feature type="domain" description="F-box" evidence="3">
    <location>
        <begin position="1"/>
        <end position="44"/>
    </location>
</feature>
<dbReference type="InterPro" id="IPR018958">
    <property type="entry name" value="Knr4/Smi1-like_dom"/>
</dbReference>
<sequence>MEQLPGALLQEVLAKVSATDCARAACVARLWKQVAHQEALWEAHCCADFPVTRQLDPFNRPCFTWKETYEKWKVSRLVQRSKLCWDSLRTWTANNFKELASSLAPGATLEELDEAESTLKCKFPPAVRLLYRFCNGQRGEARDVGLIGGYSFSHHFVNVHLLSLRQVVNLTDRILPPLTRNRRIIIAASINLNKFFFLDCEDGNVYVGTRNLPVDGEMMVCVPEQASASEEESQDGMLRWLENYAHCLQSGMFQVRTEQGSRSISLYPDTEPYCTTAVTRGVQVRCSGVFVPELSRVEEMDDSYWFSYSVRMRLLDPAPGQTDALTTCQLSDRHWVIRANDTVVAEVRGRGVIGMYPLLEIGDEEFVYESCTGLRAKKGSIDGDFTFINRFYSPRSPQDSGAGHVSSSRGPPFQANVARFPLEVPQYIY</sequence>
<keyword evidence="6" id="KW-1185">Reference proteome</keyword>
<evidence type="ECO:0000259" key="3">
    <source>
        <dbReference type="PROSITE" id="PS50181"/>
    </source>
</evidence>
<evidence type="ECO:0000256" key="1">
    <source>
        <dbReference type="ARBA" id="ARBA00004906"/>
    </source>
</evidence>
<reference evidence="5" key="1">
    <citation type="submission" date="2020-06" db="EMBL/GenBank/DDBJ databases">
        <title>WGS assembly of Ceratodon purpureus strain R40.</title>
        <authorList>
            <person name="Carey S.B."/>
            <person name="Jenkins J."/>
            <person name="Shu S."/>
            <person name="Lovell J.T."/>
            <person name="Sreedasyam A."/>
            <person name="Maumus F."/>
            <person name="Tiley G.P."/>
            <person name="Fernandez-Pozo N."/>
            <person name="Barry K."/>
            <person name="Chen C."/>
            <person name="Wang M."/>
            <person name="Lipzen A."/>
            <person name="Daum C."/>
            <person name="Saski C.A."/>
            <person name="Payton A.C."/>
            <person name="Mcbreen J.C."/>
            <person name="Conrad R.E."/>
            <person name="Kollar L.M."/>
            <person name="Olsson S."/>
            <person name="Huttunen S."/>
            <person name="Landis J.B."/>
            <person name="Wickett N.J."/>
            <person name="Johnson M.G."/>
            <person name="Rensing S.A."/>
            <person name="Grimwood J."/>
            <person name="Schmutz J."/>
            <person name="Mcdaniel S.F."/>
        </authorList>
    </citation>
    <scope>NUCLEOTIDE SEQUENCE</scope>
    <source>
        <strain evidence="5">R40</strain>
    </source>
</reference>
<organism evidence="5 6">
    <name type="scientific">Ceratodon purpureus</name>
    <name type="common">Fire moss</name>
    <name type="synonym">Dicranum purpureum</name>
    <dbReference type="NCBI Taxonomy" id="3225"/>
    <lineage>
        <taxon>Eukaryota</taxon>
        <taxon>Viridiplantae</taxon>
        <taxon>Streptophyta</taxon>
        <taxon>Embryophyta</taxon>
        <taxon>Bryophyta</taxon>
        <taxon>Bryophytina</taxon>
        <taxon>Bryopsida</taxon>
        <taxon>Dicranidae</taxon>
        <taxon>Pseudoditrichales</taxon>
        <taxon>Ditrichaceae</taxon>
        <taxon>Ceratodon</taxon>
    </lineage>
</organism>
<dbReference type="InterPro" id="IPR036767">
    <property type="entry name" value="ApaG_sf"/>
</dbReference>
<dbReference type="Proteomes" id="UP000822688">
    <property type="component" value="Chromosome 8"/>
</dbReference>
<dbReference type="SUPFAM" id="SSF160631">
    <property type="entry name" value="SMI1/KNR4-like"/>
    <property type="match status" value="1"/>
</dbReference>
<protein>
    <recommendedName>
        <fullName evidence="7">F-box protein</fullName>
    </recommendedName>
</protein>
<dbReference type="InterPro" id="IPR001810">
    <property type="entry name" value="F-box_dom"/>
</dbReference>
<evidence type="ECO:0000313" key="5">
    <source>
        <dbReference type="EMBL" id="KAG0564625.1"/>
    </source>
</evidence>
<dbReference type="Gene3D" id="1.20.1280.50">
    <property type="match status" value="1"/>
</dbReference>
<evidence type="ECO:0000313" key="6">
    <source>
        <dbReference type="Proteomes" id="UP000822688"/>
    </source>
</evidence>
<keyword evidence="2" id="KW-0833">Ubl conjugation pathway</keyword>
<name>A0A8T0H1M2_CERPU</name>
<dbReference type="InterPro" id="IPR036047">
    <property type="entry name" value="F-box-like_dom_sf"/>
</dbReference>
<dbReference type="Pfam" id="PF09346">
    <property type="entry name" value="SMI1_KNR4"/>
    <property type="match status" value="1"/>
</dbReference>
<dbReference type="Pfam" id="PF12937">
    <property type="entry name" value="F-box-like"/>
    <property type="match status" value="1"/>
</dbReference>
<dbReference type="EMBL" id="CM026429">
    <property type="protein sequence ID" value="KAG0564625.1"/>
    <property type="molecule type" value="Genomic_DNA"/>
</dbReference>
<evidence type="ECO:0000256" key="2">
    <source>
        <dbReference type="ARBA" id="ARBA00022786"/>
    </source>
</evidence>
<proteinExistence type="predicted"/>
<dbReference type="PROSITE" id="PS51087">
    <property type="entry name" value="APAG"/>
    <property type="match status" value="1"/>
</dbReference>
<dbReference type="InterPro" id="IPR007474">
    <property type="entry name" value="ApaG_domain"/>
</dbReference>
<dbReference type="PANTHER" id="PTHR47463:SF2">
    <property type="entry name" value="F-BOX PROTEIN SKIP16"/>
    <property type="match status" value="1"/>
</dbReference>
<dbReference type="SMART" id="SM00860">
    <property type="entry name" value="SMI1_KNR4"/>
    <property type="match status" value="1"/>
</dbReference>
<comment type="pathway">
    <text evidence="1">Protein modification; protein ubiquitination.</text>
</comment>
<dbReference type="Pfam" id="PF04379">
    <property type="entry name" value="DUF525"/>
    <property type="match status" value="1"/>
</dbReference>
<comment type="caution">
    <text evidence="5">The sequence shown here is derived from an EMBL/GenBank/DDBJ whole genome shotgun (WGS) entry which is preliminary data.</text>
</comment>
<dbReference type="InterPro" id="IPR037883">
    <property type="entry name" value="Knr4/Smi1-like_sf"/>
</dbReference>
<dbReference type="SUPFAM" id="SSF81383">
    <property type="entry name" value="F-box domain"/>
    <property type="match status" value="1"/>
</dbReference>
<evidence type="ECO:0008006" key="7">
    <source>
        <dbReference type="Google" id="ProtNLM"/>
    </source>
</evidence>
<dbReference type="AlphaFoldDB" id="A0A8T0H1M2"/>
<gene>
    <name evidence="5" type="ORF">KC19_8G126200</name>
</gene>
<evidence type="ECO:0000259" key="4">
    <source>
        <dbReference type="PROSITE" id="PS51087"/>
    </source>
</evidence>
<dbReference type="PANTHER" id="PTHR47463">
    <property type="entry name" value="F-BOX PROTEIN SKIP16"/>
    <property type="match status" value="1"/>
</dbReference>
<feature type="domain" description="ApaG" evidence="4">
    <location>
        <begin position="276"/>
        <end position="429"/>
    </location>
</feature>
<dbReference type="PROSITE" id="PS50181">
    <property type="entry name" value="FBOX"/>
    <property type="match status" value="1"/>
</dbReference>